<evidence type="ECO:0000313" key="21">
    <source>
        <dbReference type="Proteomes" id="UP000276770"/>
    </source>
</evidence>
<dbReference type="EC" id="5.6.2.4" evidence="16"/>
<evidence type="ECO:0000256" key="2">
    <source>
        <dbReference type="ARBA" id="ARBA00001947"/>
    </source>
</evidence>
<dbReference type="Gene3D" id="1.10.10.1390">
    <property type="entry name" value="ATP-dependent DNA helicase RecQ"/>
    <property type="match status" value="1"/>
</dbReference>
<comment type="similarity">
    <text evidence="3">Belongs to the helicase family. RecQ subfamily.</text>
</comment>
<dbReference type="Pfam" id="PF00570">
    <property type="entry name" value="HRDC"/>
    <property type="match status" value="1"/>
</dbReference>
<evidence type="ECO:0000256" key="16">
    <source>
        <dbReference type="NCBIfam" id="TIGR01389"/>
    </source>
</evidence>
<evidence type="ECO:0000256" key="7">
    <source>
        <dbReference type="ARBA" id="ARBA00022801"/>
    </source>
</evidence>
<dbReference type="OrthoDB" id="9763310at2"/>
<keyword evidence="5" id="KW-0547">Nucleotide-binding</keyword>
<evidence type="ECO:0000259" key="18">
    <source>
        <dbReference type="PROSITE" id="PS51192"/>
    </source>
</evidence>
<evidence type="ECO:0000256" key="11">
    <source>
        <dbReference type="ARBA" id="ARBA00023125"/>
    </source>
</evidence>
<keyword evidence="10" id="KW-0067">ATP-binding</keyword>
<dbReference type="GO" id="GO:0009432">
    <property type="term" value="P:SOS response"/>
    <property type="evidence" value="ECO:0007669"/>
    <property type="project" value="UniProtKB-UniRule"/>
</dbReference>
<evidence type="ECO:0000256" key="13">
    <source>
        <dbReference type="ARBA" id="ARBA00023204"/>
    </source>
</evidence>
<dbReference type="InterPro" id="IPR006293">
    <property type="entry name" value="DNA_helicase_ATP-dep_RecQ_bac"/>
</dbReference>
<evidence type="ECO:0000256" key="1">
    <source>
        <dbReference type="ARBA" id="ARBA00001946"/>
    </source>
</evidence>
<feature type="domain" description="Helicase ATP-binding" evidence="18">
    <location>
        <begin position="26"/>
        <end position="195"/>
    </location>
</feature>
<feature type="domain" description="Helicase C-terminal" evidence="19">
    <location>
        <begin position="219"/>
        <end position="363"/>
    </location>
</feature>
<dbReference type="FunFam" id="1.10.150.80:FF:000002">
    <property type="entry name" value="ATP-dependent DNA helicase RecQ"/>
    <property type="match status" value="1"/>
</dbReference>
<comment type="caution">
    <text evidence="20">The sequence shown here is derived from an EMBL/GenBank/DDBJ whole genome shotgun (WGS) entry which is preliminary data.</text>
</comment>
<dbReference type="SMART" id="SM00956">
    <property type="entry name" value="RQC"/>
    <property type="match status" value="1"/>
</dbReference>
<feature type="domain" description="HRDC" evidence="17">
    <location>
        <begin position="513"/>
        <end position="593"/>
    </location>
</feature>
<dbReference type="InterPro" id="IPR010997">
    <property type="entry name" value="HRDC-like_sf"/>
</dbReference>
<dbReference type="GO" id="GO:0005737">
    <property type="term" value="C:cytoplasm"/>
    <property type="evidence" value="ECO:0007669"/>
    <property type="project" value="TreeGrafter"/>
</dbReference>
<dbReference type="Pfam" id="PF09382">
    <property type="entry name" value="RQC"/>
    <property type="match status" value="1"/>
</dbReference>
<dbReference type="InterPro" id="IPR036388">
    <property type="entry name" value="WH-like_DNA-bd_sf"/>
</dbReference>
<comment type="catalytic activity">
    <reaction evidence="15">
        <text>Couples ATP hydrolysis with the unwinding of duplex DNA by translocating in the 3'-5' direction.</text>
        <dbReference type="EC" id="5.6.2.4"/>
    </reaction>
</comment>
<keyword evidence="7 20" id="KW-0378">Hydrolase</keyword>
<dbReference type="AlphaFoldDB" id="A0A3L7JYT1"/>
<dbReference type="SMART" id="SM00490">
    <property type="entry name" value="HELICc"/>
    <property type="match status" value="1"/>
</dbReference>
<dbReference type="Gene3D" id="1.10.10.10">
    <property type="entry name" value="Winged helix-like DNA-binding domain superfamily/Winged helix DNA-binding domain"/>
    <property type="match status" value="1"/>
</dbReference>
<comment type="cofactor">
    <cofactor evidence="1">
        <name>Mg(2+)</name>
        <dbReference type="ChEBI" id="CHEBI:18420"/>
    </cofactor>
</comment>
<dbReference type="CDD" id="cd18794">
    <property type="entry name" value="SF2_C_RecQ"/>
    <property type="match status" value="1"/>
</dbReference>
<dbReference type="PROSITE" id="PS51194">
    <property type="entry name" value="HELICASE_CTER"/>
    <property type="match status" value="1"/>
</dbReference>
<dbReference type="CDD" id="cd17920">
    <property type="entry name" value="DEXHc_RecQ"/>
    <property type="match status" value="1"/>
</dbReference>
<evidence type="ECO:0000256" key="3">
    <source>
        <dbReference type="ARBA" id="ARBA00005446"/>
    </source>
</evidence>
<protein>
    <recommendedName>
        <fullName evidence="16">DNA helicase RecQ</fullName>
        <ecNumber evidence="16">5.6.2.4</ecNumber>
    </recommendedName>
</protein>
<dbReference type="SMART" id="SM00341">
    <property type="entry name" value="HRDC"/>
    <property type="match status" value="1"/>
</dbReference>
<dbReference type="InterPro" id="IPR002121">
    <property type="entry name" value="HRDC_dom"/>
</dbReference>
<dbReference type="InterPro" id="IPR004589">
    <property type="entry name" value="DNA_helicase_ATP-dep_RecQ"/>
</dbReference>
<keyword evidence="8 20" id="KW-0347">Helicase</keyword>
<dbReference type="FunFam" id="3.40.50.300:FF:000296">
    <property type="entry name" value="ATP-dependent DNA helicase RecQ"/>
    <property type="match status" value="1"/>
</dbReference>
<dbReference type="InterPro" id="IPR036390">
    <property type="entry name" value="WH_DNA-bd_sf"/>
</dbReference>
<evidence type="ECO:0000256" key="10">
    <source>
        <dbReference type="ARBA" id="ARBA00022840"/>
    </source>
</evidence>
<evidence type="ECO:0000256" key="14">
    <source>
        <dbReference type="ARBA" id="ARBA00023235"/>
    </source>
</evidence>
<dbReference type="PROSITE" id="PS50967">
    <property type="entry name" value="HRDC"/>
    <property type="match status" value="1"/>
</dbReference>
<dbReference type="SUPFAM" id="SSF46785">
    <property type="entry name" value="Winged helix' DNA-binding domain"/>
    <property type="match status" value="1"/>
</dbReference>
<dbReference type="GO" id="GO:0006310">
    <property type="term" value="P:DNA recombination"/>
    <property type="evidence" value="ECO:0007669"/>
    <property type="project" value="UniProtKB-UniRule"/>
</dbReference>
<dbReference type="GO" id="GO:0030894">
    <property type="term" value="C:replisome"/>
    <property type="evidence" value="ECO:0007669"/>
    <property type="project" value="TreeGrafter"/>
</dbReference>
<dbReference type="SMART" id="SM00487">
    <property type="entry name" value="DEXDc"/>
    <property type="match status" value="1"/>
</dbReference>
<evidence type="ECO:0000256" key="5">
    <source>
        <dbReference type="ARBA" id="ARBA00022741"/>
    </source>
</evidence>
<dbReference type="InterPro" id="IPR027417">
    <property type="entry name" value="P-loop_NTPase"/>
</dbReference>
<dbReference type="InterPro" id="IPR014001">
    <property type="entry name" value="Helicase_ATP-bd"/>
</dbReference>
<dbReference type="InterPro" id="IPR018982">
    <property type="entry name" value="RQC_domain"/>
</dbReference>
<dbReference type="SUPFAM" id="SSF47819">
    <property type="entry name" value="HRDC-like"/>
    <property type="match status" value="1"/>
</dbReference>
<dbReference type="GO" id="GO:0003677">
    <property type="term" value="F:DNA binding"/>
    <property type="evidence" value="ECO:0007669"/>
    <property type="project" value="UniProtKB-KW"/>
</dbReference>
<keyword evidence="13" id="KW-0234">DNA repair</keyword>
<dbReference type="PROSITE" id="PS51192">
    <property type="entry name" value="HELICASE_ATP_BIND_1"/>
    <property type="match status" value="1"/>
</dbReference>
<evidence type="ECO:0000259" key="19">
    <source>
        <dbReference type="PROSITE" id="PS51194"/>
    </source>
</evidence>
<dbReference type="NCBIfam" id="TIGR01389">
    <property type="entry name" value="recQ"/>
    <property type="match status" value="1"/>
</dbReference>
<dbReference type="Pfam" id="PF16124">
    <property type="entry name" value="RecQ_Zn_bind"/>
    <property type="match status" value="1"/>
</dbReference>
<dbReference type="Pfam" id="PF14493">
    <property type="entry name" value="HTH_40"/>
    <property type="match status" value="1"/>
</dbReference>
<dbReference type="InterPro" id="IPR001650">
    <property type="entry name" value="Helicase_C-like"/>
</dbReference>
<evidence type="ECO:0000256" key="15">
    <source>
        <dbReference type="ARBA" id="ARBA00034617"/>
    </source>
</evidence>
<dbReference type="InterPro" id="IPR032284">
    <property type="entry name" value="RecQ_Zn-bd"/>
</dbReference>
<dbReference type="GO" id="GO:0046872">
    <property type="term" value="F:metal ion binding"/>
    <property type="evidence" value="ECO:0007669"/>
    <property type="project" value="UniProtKB-KW"/>
</dbReference>
<evidence type="ECO:0000256" key="12">
    <source>
        <dbReference type="ARBA" id="ARBA00023172"/>
    </source>
</evidence>
<keyword evidence="4" id="KW-0479">Metal-binding</keyword>
<dbReference type="GO" id="GO:0006260">
    <property type="term" value="P:DNA replication"/>
    <property type="evidence" value="ECO:0007669"/>
    <property type="project" value="InterPro"/>
</dbReference>
<organism evidence="20 21">
    <name type="scientific">Falsibacillus albus</name>
    <dbReference type="NCBI Taxonomy" id="2478915"/>
    <lineage>
        <taxon>Bacteria</taxon>
        <taxon>Bacillati</taxon>
        <taxon>Bacillota</taxon>
        <taxon>Bacilli</taxon>
        <taxon>Bacillales</taxon>
        <taxon>Bacillaceae</taxon>
        <taxon>Falsibacillus</taxon>
    </lineage>
</organism>
<evidence type="ECO:0000313" key="20">
    <source>
        <dbReference type="EMBL" id="RLQ95465.1"/>
    </source>
</evidence>
<evidence type="ECO:0000256" key="8">
    <source>
        <dbReference type="ARBA" id="ARBA00022806"/>
    </source>
</evidence>
<dbReference type="InterPro" id="IPR029491">
    <property type="entry name" value="Helicase_HTH"/>
</dbReference>
<dbReference type="EMBL" id="RCVZ01000006">
    <property type="protein sequence ID" value="RLQ95465.1"/>
    <property type="molecule type" value="Genomic_DNA"/>
</dbReference>
<gene>
    <name evidence="20" type="primary">recQ</name>
    <name evidence="20" type="ORF">D9X91_10550</name>
</gene>
<comment type="cofactor">
    <cofactor evidence="2">
        <name>Zn(2+)</name>
        <dbReference type="ChEBI" id="CHEBI:29105"/>
    </cofactor>
</comment>
<dbReference type="Proteomes" id="UP000276770">
    <property type="component" value="Unassembled WGS sequence"/>
</dbReference>
<dbReference type="NCBIfam" id="TIGR00614">
    <property type="entry name" value="recQ_fam"/>
    <property type="match status" value="1"/>
</dbReference>
<sequence length="697" mass="79095">MLEKAKQKLQTYYGYESFRKGQEQTILSVMTGKNTACIMPTGGGKSLCYQIPALLLEGTTLVISPLISLMKDQVDALSQLGIAATYINSSLSNEAIATRMKAAMEQRYKLLYIAPERLEASQFIHQLNRIKIPLVAVDEAHCISQWGHDFRPSYLYIDKMIQQLSSEPNIVALTATATPQVKEDICSRLSISSDSTVSTGFSRENLSFYVSKEADREKYLHQYVLKNKDEAGIVYASTRKEVNKLHERLSNIGIKVAKYHGGMSEKERTQEQERFLQDDVALMIATNAFGMGIDKSNIRYVIHYQIPKNMESYYQEAGRAGRDNLESECILLFSAQDIHIQRFLIEQSSNDEDRAHQELNKLQQMIDFCHIDGCLQAYILEYFGEQDPLPCGKCGNCQDDREKVEITKTAQMILSCMIRMGERFGKTLIAQVLTGSKSKKIRELHFHQLTTYGLLKNKSSKEVGELIDFLTSEGFIGVTSGAYPVLYVTNKGKEVLLNKVHVYRKESLKIHKIVEDNGLFEELRSLRKQLAEREGVPPFVIFSDETLREMCSKLPMNLEEFLEVKGIGEHKQQKYGDEFVTVISDYAAKEKAANSSNTEGKSHHETYEMLMDGLSIDEIAQKRGLALPTIENHILKSIDEGKTIDLEGYLSENDQELIQKAIDIVGTEKLKDMKEQLPEEISYFMIKLFLATAKERV</sequence>
<keyword evidence="11" id="KW-0238">DNA-binding</keyword>
<dbReference type="RefSeq" id="WP_121680580.1">
    <property type="nucleotide sequence ID" value="NZ_RCVZ01000006.1"/>
</dbReference>
<dbReference type="Pfam" id="PF00270">
    <property type="entry name" value="DEAD"/>
    <property type="match status" value="1"/>
</dbReference>
<evidence type="ECO:0000256" key="6">
    <source>
        <dbReference type="ARBA" id="ARBA00022763"/>
    </source>
</evidence>
<dbReference type="GO" id="GO:0005524">
    <property type="term" value="F:ATP binding"/>
    <property type="evidence" value="ECO:0007669"/>
    <property type="project" value="UniProtKB-KW"/>
</dbReference>
<dbReference type="InterPro" id="IPR044876">
    <property type="entry name" value="HRDC_dom_sf"/>
</dbReference>
<keyword evidence="6" id="KW-0227">DNA damage</keyword>
<dbReference type="Pfam" id="PF00271">
    <property type="entry name" value="Helicase_C"/>
    <property type="match status" value="1"/>
</dbReference>
<dbReference type="GO" id="GO:0009378">
    <property type="term" value="F:four-way junction helicase activity"/>
    <property type="evidence" value="ECO:0007669"/>
    <property type="project" value="TreeGrafter"/>
</dbReference>
<keyword evidence="12" id="KW-0233">DNA recombination</keyword>
<dbReference type="PANTHER" id="PTHR13710">
    <property type="entry name" value="DNA HELICASE RECQ FAMILY MEMBER"/>
    <property type="match status" value="1"/>
</dbReference>
<dbReference type="GO" id="GO:0043138">
    <property type="term" value="F:3'-5' DNA helicase activity"/>
    <property type="evidence" value="ECO:0007669"/>
    <property type="project" value="UniProtKB-EC"/>
</dbReference>
<proteinExistence type="inferred from homology"/>
<keyword evidence="9" id="KW-0862">Zinc</keyword>
<dbReference type="GO" id="GO:0016787">
    <property type="term" value="F:hydrolase activity"/>
    <property type="evidence" value="ECO:0007669"/>
    <property type="project" value="UniProtKB-KW"/>
</dbReference>
<dbReference type="Gene3D" id="3.40.50.300">
    <property type="entry name" value="P-loop containing nucleotide triphosphate hydrolases"/>
    <property type="match status" value="2"/>
</dbReference>
<keyword evidence="21" id="KW-1185">Reference proteome</keyword>
<evidence type="ECO:0000256" key="9">
    <source>
        <dbReference type="ARBA" id="ARBA00022833"/>
    </source>
</evidence>
<evidence type="ECO:0000259" key="17">
    <source>
        <dbReference type="PROSITE" id="PS50967"/>
    </source>
</evidence>
<evidence type="ECO:0000256" key="4">
    <source>
        <dbReference type="ARBA" id="ARBA00022723"/>
    </source>
</evidence>
<reference evidence="20 21" key="1">
    <citation type="submission" date="2018-10" db="EMBL/GenBank/DDBJ databases">
        <title>Falsibacillus sp. genome draft.</title>
        <authorList>
            <person name="Shi S."/>
        </authorList>
    </citation>
    <scope>NUCLEOTIDE SEQUENCE [LARGE SCALE GENOMIC DNA]</scope>
    <source>
        <strain evidence="20 21">GY 10110</strain>
    </source>
</reference>
<dbReference type="InterPro" id="IPR011545">
    <property type="entry name" value="DEAD/DEAH_box_helicase_dom"/>
</dbReference>
<name>A0A3L7JYT1_9BACI</name>
<dbReference type="PANTHER" id="PTHR13710:SF105">
    <property type="entry name" value="ATP-DEPENDENT DNA HELICASE Q1"/>
    <property type="match status" value="1"/>
</dbReference>
<dbReference type="Gene3D" id="1.10.150.80">
    <property type="entry name" value="HRDC domain"/>
    <property type="match status" value="1"/>
</dbReference>
<dbReference type="GO" id="GO:0006281">
    <property type="term" value="P:DNA repair"/>
    <property type="evidence" value="ECO:0007669"/>
    <property type="project" value="UniProtKB-KW"/>
</dbReference>
<dbReference type="GO" id="GO:0043590">
    <property type="term" value="C:bacterial nucleoid"/>
    <property type="evidence" value="ECO:0007669"/>
    <property type="project" value="TreeGrafter"/>
</dbReference>
<dbReference type="SUPFAM" id="SSF52540">
    <property type="entry name" value="P-loop containing nucleoside triphosphate hydrolases"/>
    <property type="match status" value="1"/>
</dbReference>
<keyword evidence="14" id="KW-0413">Isomerase</keyword>
<accession>A0A3L7JYT1</accession>